<proteinExistence type="predicted"/>
<dbReference type="Proteomes" id="UP000242287">
    <property type="component" value="Unassembled WGS sequence"/>
</dbReference>
<dbReference type="OrthoDB" id="5599163at2759"/>
<dbReference type="STRING" id="703135.A0A2A9NF73"/>
<feature type="non-terminal residue" evidence="1">
    <location>
        <position position="170"/>
    </location>
</feature>
<protein>
    <submittedName>
        <fullName evidence="1">Uncharacterized protein</fullName>
    </submittedName>
</protein>
<dbReference type="AlphaFoldDB" id="A0A2A9NF73"/>
<dbReference type="Gene3D" id="3.10.10.10">
    <property type="entry name" value="HIV Type 1 Reverse Transcriptase, subunit A, domain 1"/>
    <property type="match status" value="1"/>
</dbReference>
<evidence type="ECO:0000313" key="2">
    <source>
        <dbReference type="Proteomes" id="UP000242287"/>
    </source>
</evidence>
<evidence type="ECO:0000313" key="1">
    <source>
        <dbReference type="EMBL" id="PFH49269.1"/>
    </source>
</evidence>
<feature type="non-terminal residue" evidence="1">
    <location>
        <position position="1"/>
    </location>
</feature>
<dbReference type="SUPFAM" id="SSF56672">
    <property type="entry name" value="DNA/RNA polymerases"/>
    <property type="match status" value="1"/>
</dbReference>
<organism evidence="1 2">
    <name type="scientific">Amanita thiersii Skay4041</name>
    <dbReference type="NCBI Taxonomy" id="703135"/>
    <lineage>
        <taxon>Eukaryota</taxon>
        <taxon>Fungi</taxon>
        <taxon>Dikarya</taxon>
        <taxon>Basidiomycota</taxon>
        <taxon>Agaricomycotina</taxon>
        <taxon>Agaricomycetes</taxon>
        <taxon>Agaricomycetidae</taxon>
        <taxon>Agaricales</taxon>
        <taxon>Pluteineae</taxon>
        <taxon>Amanitaceae</taxon>
        <taxon>Amanita</taxon>
    </lineage>
</organism>
<keyword evidence="2" id="KW-1185">Reference proteome</keyword>
<name>A0A2A9NF73_9AGAR</name>
<gene>
    <name evidence="1" type="ORF">AMATHDRAFT_100816</name>
</gene>
<dbReference type="InterPro" id="IPR043502">
    <property type="entry name" value="DNA/RNA_pol_sf"/>
</dbReference>
<sequence length="170" mass="19872">DNVVIFAKKYKPVNKKVWPLLRTLPDQFRIIRCIEGDPLADLPALPTNPAEFIPTGRYTMERKEAVDKTHMGDFLRPEERKLMHNFMMLQNQGFAWEDSERGSFKKEFFPPVEIPTINHMPWVQQNIPIPPGIYKEVCKMIQTKIKTGIYEPSNSSYQSRWFCVAKKDGQ</sequence>
<dbReference type="EMBL" id="KZ302034">
    <property type="protein sequence ID" value="PFH49269.1"/>
    <property type="molecule type" value="Genomic_DNA"/>
</dbReference>
<reference evidence="1 2" key="1">
    <citation type="submission" date="2014-02" db="EMBL/GenBank/DDBJ databases">
        <title>Transposable element dynamics among asymbiotic and ectomycorrhizal Amanita fungi.</title>
        <authorList>
            <consortium name="DOE Joint Genome Institute"/>
            <person name="Hess J."/>
            <person name="Skrede I."/>
            <person name="Wolfe B."/>
            <person name="LaButti K."/>
            <person name="Ohm R.A."/>
            <person name="Grigoriev I.V."/>
            <person name="Pringle A."/>
        </authorList>
    </citation>
    <scope>NUCLEOTIDE SEQUENCE [LARGE SCALE GENOMIC DNA]</scope>
    <source>
        <strain evidence="1 2">SKay4041</strain>
    </source>
</reference>
<accession>A0A2A9NF73</accession>